<evidence type="ECO:0000313" key="2">
    <source>
        <dbReference type="EMBL" id="KKN90600.1"/>
    </source>
</evidence>
<dbReference type="SUPFAM" id="SSF53850">
    <property type="entry name" value="Periplasmic binding protein-like II"/>
    <property type="match status" value="1"/>
</dbReference>
<evidence type="ECO:0008006" key="3">
    <source>
        <dbReference type="Google" id="ProtNLM"/>
    </source>
</evidence>
<comment type="caution">
    <text evidence="2">The sequence shown here is derived from an EMBL/GenBank/DDBJ whole genome shotgun (WGS) entry which is preliminary data.</text>
</comment>
<dbReference type="Gene3D" id="3.40.190.10">
    <property type="entry name" value="Periplasmic binding protein-like II"/>
    <property type="match status" value="2"/>
</dbReference>
<dbReference type="Pfam" id="PF16868">
    <property type="entry name" value="NMT1_3"/>
    <property type="match status" value="1"/>
</dbReference>
<gene>
    <name evidence="2" type="ORF">LCGC14_0227420</name>
</gene>
<name>A0A0F9UBP7_9ZZZZ</name>
<dbReference type="EMBL" id="LAZR01000109">
    <property type="protein sequence ID" value="KKN90600.1"/>
    <property type="molecule type" value="Genomic_DNA"/>
</dbReference>
<keyword evidence="1" id="KW-1133">Transmembrane helix</keyword>
<evidence type="ECO:0000256" key="1">
    <source>
        <dbReference type="SAM" id="Phobius"/>
    </source>
</evidence>
<dbReference type="PANTHER" id="PTHR42941">
    <property type="entry name" value="SLL1037 PROTEIN"/>
    <property type="match status" value="1"/>
</dbReference>
<dbReference type="InterPro" id="IPR011852">
    <property type="entry name" value="TRAP_TAXI"/>
</dbReference>
<keyword evidence="1" id="KW-0472">Membrane</keyword>
<dbReference type="PANTHER" id="PTHR42941:SF1">
    <property type="entry name" value="SLL1037 PROTEIN"/>
    <property type="match status" value="1"/>
</dbReference>
<accession>A0A0F9UBP7</accession>
<reference evidence="2" key="1">
    <citation type="journal article" date="2015" name="Nature">
        <title>Complex archaea that bridge the gap between prokaryotes and eukaryotes.</title>
        <authorList>
            <person name="Spang A."/>
            <person name="Saw J.H."/>
            <person name="Jorgensen S.L."/>
            <person name="Zaremba-Niedzwiedzka K."/>
            <person name="Martijn J."/>
            <person name="Lind A.E."/>
            <person name="van Eijk R."/>
            <person name="Schleper C."/>
            <person name="Guy L."/>
            <person name="Ettema T.J."/>
        </authorList>
    </citation>
    <scope>NUCLEOTIDE SEQUENCE</scope>
</reference>
<feature type="transmembrane region" description="Helical" evidence="1">
    <location>
        <begin position="7"/>
        <end position="29"/>
    </location>
</feature>
<dbReference type="AlphaFoldDB" id="A0A0F9UBP7"/>
<proteinExistence type="predicted"/>
<protein>
    <recommendedName>
        <fullName evidence="3">C4-dicarboxylate ABC transporter substrate-binding protein</fullName>
    </recommendedName>
</protein>
<organism evidence="2">
    <name type="scientific">marine sediment metagenome</name>
    <dbReference type="NCBI Taxonomy" id="412755"/>
    <lineage>
        <taxon>unclassified sequences</taxon>
        <taxon>metagenomes</taxon>
        <taxon>ecological metagenomes</taxon>
    </lineage>
</organism>
<sequence length="452" mass="50611">MNVMKQAAIFVRTNLWIVPLVALILWGLFRFLDPAPPRTLVMTTGSEGGSYHHFALALEDRLEEEGLTLELRPSRGSIDNLERLTDGSGEVQIGLIQSGTSHVLNASQLSRLRGLAALYHEPLWLFQRSGLGVERLPDLYAHRVSVGEEGSGTLAVVRTLFSELADGARLQELNGGLWQALPAEAAAKQLKSGNLDAAFFVLPASSELLGELVAAPDLELVDLRQAEAFAARLPFLEHLTLTEGLLDIAGNFPPQDTSLLAPVATLVVNNEFHPALASLVLEAAREVLREGNLLDEPGRFPAAMPMELELTGEADYYHRNGVPFLQRYLPFWFASIVDRYVVLLIPFIVIMLPLLRSMGPLYTWRMRARVFKWYDQLRRVDKLIINNQIGGRLNEEIEGLQRLEEDLSRVDVPLSYAHELYSLHLHVRYMIKRLETMKPGAKDRDDGELELE</sequence>
<feature type="transmembrane region" description="Helical" evidence="1">
    <location>
        <begin position="331"/>
        <end position="355"/>
    </location>
</feature>
<keyword evidence="1" id="KW-0812">Transmembrane</keyword>